<reference evidence="2" key="1">
    <citation type="submission" date="2023-12" db="EMBL/GenBank/DDBJ databases">
        <title>Fervidustalea candida gen. nov., sp. nov., a novel member of the family Paenibacillaceae isolated from a geothermal area.</title>
        <authorList>
            <person name="Li W.-J."/>
            <person name="Jiao J.-Y."/>
            <person name="Chen Y."/>
        </authorList>
    </citation>
    <scope>NUCLEOTIDE SEQUENCE</scope>
    <source>
        <strain evidence="2">SYSU GA230002</strain>
    </source>
</reference>
<evidence type="ECO:0000313" key="2">
    <source>
        <dbReference type="EMBL" id="MEB3102147.1"/>
    </source>
</evidence>
<evidence type="ECO:0000256" key="1">
    <source>
        <dbReference type="SAM" id="SignalP"/>
    </source>
</evidence>
<dbReference type="EMBL" id="JAYJLD010000014">
    <property type="protein sequence ID" value="MEB3102147.1"/>
    <property type="molecule type" value="Genomic_DNA"/>
</dbReference>
<name>A0ABU5ZI12_9BACL</name>
<accession>A0ABU5ZI12</accession>
<keyword evidence="3" id="KW-1185">Reference proteome</keyword>
<proteinExistence type="predicted"/>
<evidence type="ECO:0000313" key="3">
    <source>
        <dbReference type="Proteomes" id="UP001310386"/>
    </source>
</evidence>
<keyword evidence="1" id="KW-0732">Signal</keyword>
<protein>
    <recommendedName>
        <fullName evidence="4">DUF4767 domain-containing protein</fullName>
    </recommendedName>
</protein>
<feature type="chain" id="PRO_5045608592" description="DUF4767 domain-containing protein" evidence="1">
    <location>
        <begin position="29"/>
        <end position="177"/>
    </location>
</feature>
<gene>
    <name evidence="2" type="ORF">VF724_10780</name>
</gene>
<sequence>MLKLKNKIFLFLSMILAVASLVAVSAFAQTNDPVVQNQLRSHINLHKPMSDVENPKVMKMLNDSWNLGKNKISNQQPELNLNNWEIVDSGDIDISFTNQLTYEEASSFNAALFSDERKHNLEYGDKFPALLLNPAKNHAMLFWEKYNGNYFFINIESTPQKDGTLRWHVAGTAEVPK</sequence>
<evidence type="ECO:0008006" key="4">
    <source>
        <dbReference type="Google" id="ProtNLM"/>
    </source>
</evidence>
<feature type="signal peptide" evidence="1">
    <location>
        <begin position="1"/>
        <end position="28"/>
    </location>
</feature>
<comment type="caution">
    <text evidence="2">The sequence shown here is derived from an EMBL/GenBank/DDBJ whole genome shotgun (WGS) entry which is preliminary data.</text>
</comment>
<dbReference type="Proteomes" id="UP001310386">
    <property type="component" value="Unassembled WGS sequence"/>
</dbReference>
<organism evidence="2 3">
    <name type="scientific">Ferviditalea candida</name>
    <dbReference type="NCBI Taxonomy" id="3108399"/>
    <lineage>
        <taxon>Bacteria</taxon>
        <taxon>Bacillati</taxon>
        <taxon>Bacillota</taxon>
        <taxon>Bacilli</taxon>
        <taxon>Bacillales</taxon>
        <taxon>Paenibacillaceae</taxon>
        <taxon>Ferviditalea</taxon>
    </lineage>
</organism>
<dbReference type="RefSeq" id="WP_371754268.1">
    <property type="nucleotide sequence ID" value="NZ_JAYJLD010000014.1"/>
</dbReference>